<dbReference type="EMBL" id="JAHKKG010000008">
    <property type="protein sequence ID" value="MBU2666946.1"/>
    <property type="molecule type" value="Genomic_DNA"/>
</dbReference>
<reference evidence="3 4" key="1">
    <citation type="submission" date="2021-06" db="EMBL/GenBank/DDBJ databases">
        <title>Actinoplanes lichenicola sp. nov., and Actinoplanes ovalisporus sp. nov., isolated from lichen in Thailand.</title>
        <authorList>
            <person name="Saeng-In P."/>
            <person name="Kanchanasin P."/>
            <person name="Yuki M."/>
            <person name="Kudo T."/>
            <person name="Ohkuma M."/>
            <person name="Phongsopitanun W."/>
            <person name="Tanasupawat S."/>
        </authorList>
    </citation>
    <scope>NUCLEOTIDE SEQUENCE [LARGE SCALE GENOMIC DNA]</scope>
    <source>
        <strain evidence="3 4">NBRC 110975</strain>
    </source>
</reference>
<evidence type="ECO:0000256" key="1">
    <source>
        <dbReference type="SAM" id="MobiDB-lite"/>
    </source>
</evidence>
<organism evidence="3 4">
    <name type="scientific">Paractinoplanes bogorensis</name>
    <dbReference type="NCBI Taxonomy" id="1610840"/>
    <lineage>
        <taxon>Bacteria</taxon>
        <taxon>Bacillati</taxon>
        <taxon>Actinomycetota</taxon>
        <taxon>Actinomycetes</taxon>
        <taxon>Micromonosporales</taxon>
        <taxon>Micromonosporaceae</taxon>
        <taxon>Paractinoplanes</taxon>
    </lineage>
</organism>
<evidence type="ECO:0008006" key="5">
    <source>
        <dbReference type="Google" id="ProtNLM"/>
    </source>
</evidence>
<accession>A0ABS5YUD4</accession>
<keyword evidence="2" id="KW-0472">Membrane</keyword>
<evidence type="ECO:0000313" key="4">
    <source>
        <dbReference type="Proteomes" id="UP001519654"/>
    </source>
</evidence>
<keyword evidence="2" id="KW-0812">Transmembrane</keyword>
<feature type="transmembrane region" description="Helical" evidence="2">
    <location>
        <begin position="90"/>
        <end position="107"/>
    </location>
</feature>
<feature type="transmembrane region" description="Helical" evidence="2">
    <location>
        <begin position="60"/>
        <end position="78"/>
    </location>
</feature>
<comment type="caution">
    <text evidence="3">The sequence shown here is derived from an EMBL/GenBank/DDBJ whole genome shotgun (WGS) entry which is preliminary data.</text>
</comment>
<protein>
    <recommendedName>
        <fullName evidence="5">Intracellular septation protein A</fullName>
    </recommendedName>
</protein>
<keyword evidence="4" id="KW-1185">Reference proteome</keyword>
<feature type="region of interest" description="Disordered" evidence="1">
    <location>
        <begin position="200"/>
        <end position="228"/>
    </location>
</feature>
<sequence length="228" mass="24138">MNSGIAAMMRSLAWDLGLPVATYYALHALGASDTSALLAGTVAAGVRMGWVAWKARTISPFSAVMATMFGVGLVFTLITGDPRWMLVKHSIMSAGIGLIFVGSALFGRPLTLAAQQSFQPKKAEELSHAYASNPRIRRGHSIASLVWGAGLLTEALVRGVLVYMLPIDVMVGLSTALTVVTFGALFAWNARYIATARRRRAANPEPSTAPEPATSPEPTAALEPVATR</sequence>
<dbReference type="Proteomes" id="UP001519654">
    <property type="component" value="Unassembled WGS sequence"/>
</dbReference>
<evidence type="ECO:0000256" key="2">
    <source>
        <dbReference type="SAM" id="Phobius"/>
    </source>
</evidence>
<feature type="transmembrane region" description="Helical" evidence="2">
    <location>
        <begin position="171"/>
        <end position="190"/>
    </location>
</feature>
<proteinExistence type="predicted"/>
<evidence type="ECO:0000313" key="3">
    <source>
        <dbReference type="EMBL" id="MBU2666946.1"/>
    </source>
</evidence>
<gene>
    <name evidence="3" type="ORF">KOI35_25885</name>
</gene>
<dbReference type="RefSeq" id="WP_215791080.1">
    <property type="nucleotide sequence ID" value="NZ_JAHKKG010000008.1"/>
</dbReference>
<feature type="transmembrane region" description="Helical" evidence="2">
    <location>
        <begin position="145"/>
        <end position="165"/>
    </location>
</feature>
<name>A0ABS5YUD4_9ACTN</name>
<keyword evidence="2" id="KW-1133">Transmembrane helix</keyword>
<dbReference type="NCBIfam" id="NF041646">
    <property type="entry name" value="VC0807_fam"/>
    <property type="match status" value="1"/>
</dbReference>